<accession>A0ABV0JUH5</accession>
<evidence type="ECO:0000313" key="2">
    <source>
        <dbReference type="Proteomes" id="UP001442494"/>
    </source>
</evidence>
<dbReference type="EMBL" id="JAMPKK010000058">
    <property type="protein sequence ID" value="MEP0867077.1"/>
    <property type="molecule type" value="Genomic_DNA"/>
</dbReference>
<dbReference type="Proteomes" id="UP001442494">
    <property type="component" value="Unassembled WGS sequence"/>
</dbReference>
<sequence length="48" mass="5622">MSFLIYTDAFFCQVNLDAFTLDYYIAIASLFAKSDRYQSWSANQQQII</sequence>
<protein>
    <submittedName>
        <fullName evidence="1">Uncharacterized protein</fullName>
    </submittedName>
</protein>
<gene>
    <name evidence="1" type="ORF">NDI37_21740</name>
</gene>
<evidence type="ECO:0000313" key="1">
    <source>
        <dbReference type="EMBL" id="MEP0867077.1"/>
    </source>
</evidence>
<organism evidence="1 2">
    <name type="scientific">Funiculus sociatus GB2-A5</name>
    <dbReference type="NCBI Taxonomy" id="2933946"/>
    <lineage>
        <taxon>Bacteria</taxon>
        <taxon>Bacillati</taxon>
        <taxon>Cyanobacteriota</taxon>
        <taxon>Cyanophyceae</taxon>
        <taxon>Coleofasciculales</taxon>
        <taxon>Coleofasciculaceae</taxon>
        <taxon>Funiculus</taxon>
    </lineage>
</organism>
<proteinExistence type="predicted"/>
<comment type="caution">
    <text evidence="1">The sequence shown here is derived from an EMBL/GenBank/DDBJ whole genome shotgun (WGS) entry which is preliminary data.</text>
</comment>
<name>A0ABV0JUH5_9CYAN</name>
<keyword evidence="2" id="KW-1185">Reference proteome</keyword>
<reference evidence="1 2" key="1">
    <citation type="submission" date="2022-04" db="EMBL/GenBank/DDBJ databases">
        <title>Positive selection, recombination, and allopatry shape intraspecific diversity of widespread and dominant cyanobacteria.</title>
        <authorList>
            <person name="Wei J."/>
            <person name="Shu W."/>
            <person name="Hu C."/>
        </authorList>
    </citation>
    <scope>NUCLEOTIDE SEQUENCE [LARGE SCALE GENOMIC DNA]</scope>
    <source>
        <strain evidence="1 2">GB2-A5</strain>
    </source>
</reference>
<dbReference type="RefSeq" id="WP_190422469.1">
    <property type="nucleotide sequence ID" value="NZ_JAMPKK010000058.1"/>
</dbReference>